<dbReference type="Pfam" id="PF00573">
    <property type="entry name" value="Ribosomal_L4"/>
    <property type="match status" value="1"/>
</dbReference>
<evidence type="ECO:0000256" key="2">
    <source>
        <dbReference type="ARBA" id="ARBA00022980"/>
    </source>
</evidence>
<dbReference type="GO" id="GO:0003735">
    <property type="term" value="F:structural constituent of ribosome"/>
    <property type="evidence" value="ECO:0007669"/>
    <property type="project" value="InterPro"/>
</dbReference>
<reference evidence="7" key="1">
    <citation type="submission" date="2018-07" db="EMBL/GenBank/DDBJ databases">
        <authorList>
            <consortium name="Genoscope - CEA"/>
            <person name="William W."/>
        </authorList>
    </citation>
    <scope>NUCLEOTIDE SEQUENCE</scope>
    <source>
        <strain evidence="7">IK1</strain>
    </source>
</reference>
<evidence type="ECO:0000313" key="7">
    <source>
        <dbReference type="EMBL" id="VBB44666.1"/>
    </source>
</evidence>
<sequence length="209" mass="22873">MELNILDINGKETGKKVSLNDAIFGIEPNDHAIYLDVKQYLANQRQGTHKSKGRSEIAGSTRKLGRQKGGGGARPGDIKSPVRVGGGRVFGPVPRDYSFKLNKKVKQLARKSALAYKAKDNAILVLDTLNFEAPKTKEFVAITKNLQVADKKTLFILSNGNKNVYLSARNLPASKVVTISELNTYSILNAKNLVFTEESVAALEQIFKA</sequence>
<dbReference type="InterPro" id="IPR023574">
    <property type="entry name" value="Ribosomal_uL4_dom_sf"/>
</dbReference>
<dbReference type="EMBL" id="UPXZ01000019">
    <property type="protein sequence ID" value="VBB44666.1"/>
    <property type="molecule type" value="Genomic_DNA"/>
</dbReference>
<name>A0A653A997_9BACT</name>
<evidence type="ECO:0000256" key="6">
    <source>
        <dbReference type="SAM" id="MobiDB-lite"/>
    </source>
</evidence>
<comment type="subunit">
    <text evidence="5">Part of the 50S ribosomal subunit.</text>
</comment>
<dbReference type="InterPro" id="IPR002136">
    <property type="entry name" value="Ribosomal_uL4"/>
</dbReference>
<dbReference type="NCBIfam" id="TIGR03953">
    <property type="entry name" value="rplD_bact"/>
    <property type="match status" value="1"/>
</dbReference>
<keyword evidence="2 5" id="KW-0689">Ribosomal protein</keyword>
<evidence type="ECO:0000256" key="3">
    <source>
        <dbReference type="ARBA" id="ARBA00023274"/>
    </source>
</evidence>
<protein>
    <recommendedName>
        <fullName evidence="4 5">Large ribosomal subunit protein uL4</fullName>
    </recommendedName>
</protein>
<dbReference type="GO" id="GO:0019843">
    <property type="term" value="F:rRNA binding"/>
    <property type="evidence" value="ECO:0007669"/>
    <property type="project" value="UniProtKB-UniRule"/>
</dbReference>
<comment type="similarity">
    <text evidence="1 5">Belongs to the universal ribosomal protein uL4 family.</text>
</comment>
<dbReference type="PANTHER" id="PTHR10746">
    <property type="entry name" value="50S RIBOSOMAL PROTEIN L4"/>
    <property type="match status" value="1"/>
</dbReference>
<organism evidence="7">
    <name type="scientific">uncultured Paludibacter sp</name>
    <dbReference type="NCBI Taxonomy" id="497635"/>
    <lineage>
        <taxon>Bacteria</taxon>
        <taxon>Pseudomonadati</taxon>
        <taxon>Bacteroidota</taxon>
        <taxon>Bacteroidia</taxon>
        <taxon>Bacteroidales</taxon>
        <taxon>Paludibacteraceae</taxon>
        <taxon>Paludibacter</taxon>
        <taxon>environmental samples</taxon>
    </lineage>
</organism>
<dbReference type="GO" id="GO:0005840">
    <property type="term" value="C:ribosome"/>
    <property type="evidence" value="ECO:0007669"/>
    <property type="project" value="UniProtKB-KW"/>
</dbReference>
<evidence type="ECO:0000256" key="5">
    <source>
        <dbReference type="HAMAP-Rule" id="MF_01328"/>
    </source>
</evidence>
<dbReference type="Gene3D" id="3.40.1370.10">
    <property type="match status" value="1"/>
</dbReference>
<dbReference type="SUPFAM" id="SSF52166">
    <property type="entry name" value="Ribosomal protein L4"/>
    <property type="match status" value="1"/>
</dbReference>
<comment type="function">
    <text evidence="5">Forms part of the polypeptide exit tunnel.</text>
</comment>
<dbReference type="GO" id="GO:0006412">
    <property type="term" value="P:translation"/>
    <property type="evidence" value="ECO:0007669"/>
    <property type="project" value="UniProtKB-UniRule"/>
</dbReference>
<dbReference type="AlphaFoldDB" id="A0A653A997"/>
<evidence type="ECO:0000256" key="4">
    <source>
        <dbReference type="ARBA" id="ARBA00035244"/>
    </source>
</evidence>
<proteinExistence type="inferred from homology"/>
<comment type="function">
    <text evidence="5">One of the primary rRNA binding proteins, this protein initially binds near the 5'-end of the 23S rRNA. It is important during the early stages of 50S assembly. It makes multiple contacts with different domains of the 23S rRNA in the assembled 50S subunit and ribosome.</text>
</comment>
<keyword evidence="5" id="KW-0699">rRNA-binding</keyword>
<keyword evidence="3 5" id="KW-0687">Ribonucleoprotein</keyword>
<dbReference type="GO" id="GO:1990904">
    <property type="term" value="C:ribonucleoprotein complex"/>
    <property type="evidence" value="ECO:0007669"/>
    <property type="project" value="UniProtKB-KW"/>
</dbReference>
<keyword evidence="5" id="KW-0694">RNA-binding</keyword>
<dbReference type="PANTHER" id="PTHR10746:SF6">
    <property type="entry name" value="LARGE RIBOSOMAL SUBUNIT PROTEIN UL4M"/>
    <property type="match status" value="1"/>
</dbReference>
<dbReference type="InterPro" id="IPR013005">
    <property type="entry name" value="Ribosomal_uL4-like"/>
</dbReference>
<dbReference type="HAMAP" id="MF_01328_B">
    <property type="entry name" value="Ribosomal_uL4_B"/>
    <property type="match status" value="1"/>
</dbReference>
<gene>
    <name evidence="5 7" type="primary">rplD</name>
    <name evidence="7" type="ORF">TRIP_D260080</name>
</gene>
<feature type="region of interest" description="Disordered" evidence="6">
    <location>
        <begin position="45"/>
        <end position="85"/>
    </location>
</feature>
<accession>A0A653A997</accession>
<evidence type="ECO:0000256" key="1">
    <source>
        <dbReference type="ARBA" id="ARBA00010528"/>
    </source>
</evidence>